<dbReference type="InterPro" id="IPR005511">
    <property type="entry name" value="SMP-30"/>
</dbReference>
<keyword evidence="3" id="KW-0862">Zinc</keyword>
<feature type="compositionally biased region" description="Acidic residues" evidence="4">
    <location>
        <begin position="74"/>
        <end position="84"/>
    </location>
</feature>
<sequence length="650" mass="74246">MTVETHVFHDIVTTCDQVNWCSYSKWSPFFKDFIPKSVTLSPVPQAFLDYLNSESIRLPPPKYEQPVSANSDNEYSDWEDEDSANESNPCEEFKDLHQQIEKIVDKFSAVMVKLNWSAPKDAKWILINNSLRCTTSADVYLVLNASDHAAHDLDGHIYDECEDKKEGNHLEPELVLKKWIADFNPALEFRVFVKNRRILGVSQRDVNHYEFLQELKSKFHQLIQDFQQTTLAKSAFPLNDYILDVYIPRPYKDITIIDINPFTRKWDSLLFTWHELLEKDNNGEFEVRLLTETNMGSLARREHSENQVPIEVVDALMNSEAMVELAKNWDLLNVKGRLTEGITYNPSNQTLLWVDIIGAKVHRISLKKGLDHAKSHEVLHFNEEGESIGAICLTKEENKILICSKYGVCVGDFTTKKIKYFFKYPHTEEQSKRLRSNDGIIDPWGNLWIGVMTDFPITEAEGGVTQEGYLYRIDATNLTVEVMEKYSFISNGLAFSNDGKKFYWTDLLTFTVWQYDYDVATNTLSNKQPLVNMKNVFPDEKSPEPDGLSLAGDGHFFHAVFSTSTVVEYNESGEVLGKIKLPALRLTCTALGGPEDDTLFVTSAHEHLQDSSYNFDADDKSGDLGGFIFAIKLGRKVHSKPKNVWIGVLP</sequence>
<comment type="similarity">
    <text evidence="1">Belongs to the CDC123 family.</text>
</comment>
<evidence type="ECO:0000313" key="6">
    <source>
        <dbReference type="EMBL" id="SGZ50590.1"/>
    </source>
</evidence>
<protein>
    <submittedName>
        <fullName evidence="6">CIC11C00000001150</fullName>
    </submittedName>
</protein>
<feature type="binding site" evidence="3">
    <location>
        <position position="340"/>
    </location>
    <ligand>
        <name>a divalent metal cation</name>
        <dbReference type="ChEBI" id="CHEBI:60240"/>
    </ligand>
</feature>
<feature type="binding site" evidence="3">
    <location>
        <position position="491"/>
    </location>
    <ligand>
        <name>a divalent metal cation</name>
        <dbReference type="ChEBI" id="CHEBI:60240"/>
    </ligand>
</feature>
<dbReference type="PANTHER" id="PTHR15323:SF6">
    <property type="entry name" value="CELL DIVISION CYCLE PROTEIN 123 HOMOLOG"/>
    <property type="match status" value="1"/>
</dbReference>
<keyword evidence="7" id="KW-1185">Reference proteome</keyword>
<dbReference type="InterPro" id="IPR013658">
    <property type="entry name" value="SGL"/>
</dbReference>
<feature type="domain" description="SMP-30/Gluconolactonase/LRE-like region" evidence="5">
    <location>
        <begin position="338"/>
        <end position="605"/>
    </location>
</feature>
<keyword evidence="3" id="KW-0479">Metal-binding</keyword>
<dbReference type="Proteomes" id="UP000182334">
    <property type="component" value="Chromosome II"/>
</dbReference>
<evidence type="ECO:0000313" key="7">
    <source>
        <dbReference type="Proteomes" id="UP000182334"/>
    </source>
</evidence>
<reference evidence="6 7" key="1">
    <citation type="submission" date="2016-10" db="EMBL/GenBank/DDBJ databases">
        <authorList>
            <person name="de Groot N.N."/>
        </authorList>
    </citation>
    <scope>NUCLEOTIDE SEQUENCE [LARGE SCALE GENOMIC DNA]</scope>
    <source>
        <strain evidence="6 7">CBS 141442</strain>
    </source>
</reference>
<comment type="cofactor">
    <cofactor evidence="3">
        <name>Zn(2+)</name>
        <dbReference type="ChEBI" id="CHEBI:29105"/>
    </cofactor>
    <text evidence="3">Binds 1 divalent metal cation per subunit.</text>
</comment>
<feature type="binding site" evidence="3">
    <location>
        <position position="435"/>
    </location>
    <ligand>
        <name>substrate</name>
    </ligand>
</feature>
<evidence type="ECO:0000256" key="4">
    <source>
        <dbReference type="SAM" id="MobiDB-lite"/>
    </source>
</evidence>
<evidence type="ECO:0000256" key="3">
    <source>
        <dbReference type="PIRSR" id="PIRSR605511-2"/>
    </source>
</evidence>
<gene>
    <name evidence="6" type="ORF">SAMEA4029010_CIC11G00000001150</name>
</gene>
<dbReference type="EMBL" id="LT635757">
    <property type="protein sequence ID" value="SGZ50590.1"/>
    <property type="molecule type" value="Genomic_DNA"/>
</dbReference>
<proteinExistence type="inferred from homology"/>
<evidence type="ECO:0000259" key="5">
    <source>
        <dbReference type="Pfam" id="PF08450"/>
    </source>
</evidence>
<feature type="active site" description="Proton donor/acceptor" evidence="2">
    <location>
        <position position="546"/>
    </location>
</feature>
<dbReference type="SUPFAM" id="SSF63829">
    <property type="entry name" value="Calcium-dependent phosphotriesterase"/>
    <property type="match status" value="1"/>
</dbReference>
<evidence type="ECO:0000256" key="2">
    <source>
        <dbReference type="PIRSR" id="PIRSR605511-1"/>
    </source>
</evidence>
<feature type="binding site" evidence="3">
    <location>
        <position position="437"/>
    </location>
    <ligand>
        <name>substrate</name>
    </ligand>
</feature>
<accession>A0A1L0DDX3</accession>
<dbReference type="AlphaFoldDB" id="A0A1L0DDX3"/>
<feature type="region of interest" description="Disordered" evidence="4">
    <location>
        <begin position="61"/>
        <end position="90"/>
    </location>
</feature>
<dbReference type="OrthoDB" id="360540at2759"/>
<dbReference type="InterPro" id="IPR011042">
    <property type="entry name" value="6-blade_b-propeller_TolB-like"/>
</dbReference>
<organism evidence="6 7">
    <name type="scientific">Sungouiella intermedia</name>
    <dbReference type="NCBI Taxonomy" id="45354"/>
    <lineage>
        <taxon>Eukaryota</taxon>
        <taxon>Fungi</taxon>
        <taxon>Dikarya</taxon>
        <taxon>Ascomycota</taxon>
        <taxon>Saccharomycotina</taxon>
        <taxon>Pichiomycetes</taxon>
        <taxon>Metschnikowiaceae</taxon>
        <taxon>Sungouiella</taxon>
    </lineage>
</organism>
<dbReference type="STRING" id="45354.A0A1L0DDX3"/>
<dbReference type="Pfam" id="PF07065">
    <property type="entry name" value="D123"/>
    <property type="match status" value="1"/>
</dbReference>
<dbReference type="Gene3D" id="2.120.10.30">
    <property type="entry name" value="TolB, C-terminal domain"/>
    <property type="match status" value="1"/>
</dbReference>
<dbReference type="PANTHER" id="PTHR15323">
    <property type="entry name" value="D123 PROTEIN"/>
    <property type="match status" value="1"/>
</dbReference>
<evidence type="ECO:0000256" key="1">
    <source>
        <dbReference type="ARBA" id="ARBA00011047"/>
    </source>
</evidence>
<dbReference type="GO" id="GO:0046872">
    <property type="term" value="F:metal ion binding"/>
    <property type="evidence" value="ECO:0007669"/>
    <property type="project" value="UniProtKB-KW"/>
</dbReference>
<dbReference type="GO" id="GO:0005737">
    <property type="term" value="C:cytoplasm"/>
    <property type="evidence" value="ECO:0007669"/>
    <property type="project" value="TreeGrafter"/>
</dbReference>
<dbReference type="Pfam" id="PF08450">
    <property type="entry name" value="SGL"/>
    <property type="match status" value="1"/>
</dbReference>
<dbReference type="PRINTS" id="PR01790">
    <property type="entry name" value="SMP30FAMILY"/>
</dbReference>
<name>A0A1L0DDX3_9ASCO</name>
<feature type="binding site" evidence="3">
    <location>
        <position position="546"/>
    </location>
    <ligand>
        <name>a divalent metal cation</name>
        <dbReference type="ChEBI" id="CHEBI:60240"/>
    </ligand>
</feature>
<dbReference type="InterPro" id="IPR009772">
    <property type="entry name" value="CDC123"/>
</dbReference>